<dbReference type="SUPFAM" id="SSF57903">
    <property type="entry name" value="FYVE/PHD zinc finger"/>
    <property type="match status" value="2"/>
</dbReference>
<feature type="domain" description="Post-SET" evidence="18">
    <location>
        <begin position="1071"/>
        <end position="1087"/>
    </location>
</feature>
<evidence type="ECO:0000256" key="14">
    <source>
        <dbReference type="SAM" id="MobiDB-lite"/>
    </source>
</evidence>
<dbReference type="InterPro" id="IPR013083">
    <property type="entry name" value="Znf_RING/FYVE/PHD"/>
</dbReference>
<dbReference type="PROSITE" id="PS50280">
    <property type="entry name" value="SET"/>
    <property type="match status" value="1"/>
</dbReference>
<dbReference type="FunFam" id="2.170.270.10:FF:000058">
    <property type="entry name" value="Histone-lysine N-methyltransferase"/>
    <property type="match status" value="1"/>
</dbReference>
<dbReference type="Pfam" id="PF00855">
    <property type="entry name" value="PWWP"/>
    <property type="match status" value="1"/>
</dbReference>
<dbReference type="GO" id="GO:0032259">
    <property type="term" value="P:methylation"/>
    <property type="evidence" value="ECO:0007669"/>
    <property type="project" value="UniProtKB-KW"/>
</dbReference>
<evidence type="ECO:0000256" key="1">
    <source>
        <dbReference type="ARBA" id="ARBA00004123"/>
    </source>
</evidence>
<protein>
    <submittedName>
        <fullName evidence="21">Histone-lysine N-methyltransferase ATX4</fullName>
    </submittedName>
</protein>
<dbReference type="InterPro" id="IPR001214">
    <property type="entry name" value="SET_dom"/>
</dbReference>
<evidence type="ECO:0000256" key="2">
    <source>
        <dbReference type="ARBA" id="ARBA00022603"/>
    </source>
</evidence>
<evidence type="ECO:0000256" key="9">
    <source>
        <dbReference type="ARBA" id="ARBA00022853"/>
    </source>
</evidence>
<dbReference type="Proteomes" id="UP001652623">
    <property type="component" value="Chromosome 8"/>
</dbReference>
<dbReference type="KEGG" id="zju:107414796"/>
<keyword evidence="7 13" id="KW-0863">Zinc-finger</keyword>
<comment type="function">
    <text evidence="12">Histone methyltransferase.</text>
</comment>
<keyword evidence="8" id="KW-0862">Zinc</keyword>
<dbReference type="SUPFAM" id="SSF63748">
    <property type="entry name" value="Tudor/PWWP/MBT"/>
    <property type="match status" value="1"/>
</dbReference>
<feature type="domain" description="SET" evidence="16">
    <location>
        <begin position="945"/>
        <end position="1062"/>
    </location>
</feature>
<dbReference type="InterPro" id="IPR050701">
    <property type="entry name" value="Histone_Mod_Regulator"/>
</dbReference>
<reference evidence="21" key="1">
    <citation type="submission" date="2025-08" db="UniProtKB">
        <authorList>
            <consortium name="RefSeq"/>
        </authorList>
    </citation>
    <scope>IDENTIFICATION</scope>
    <source>
        <tissue evidence="21">Seedling</tissue>
    </source>
</reference>
<dbReference type="CDD" id="cd20143">
    <property type="entry name" value="PWWP_AtATX3-like"/>
    <property type="match status" value="1"/>
</dbReference>
<dbReference type="InterPro" id="IPR041955">
    <property type="entry name" value="ATX3/4/5_ePHD"/>
</dbReference>
<dbReference type="PANTHER" id="PTHR13793">
    <property type="entry name" value="PHD FINGER PROTEINS"/>
    <property type="match status" value="1"/>
</dbReference>
<dbReference type="GO" id="GO:0006325">
    <property type="term" value="P:chromatin organization"/>
    <property type="evidence" value="ECO:0007669"/>
    <property type="project" value="UniProtKB-KW"/>
</dbReference>
<dbReference type="Pfam" id="PF00856">
    <property type="entry name" value="SET"/>
    <property type="match status" value="1"/>
</dbReference>
<evidence type="ECO:0000259" key="19">
    <source>
        <dbReference type="PROSITE" id="PS51805"/>
    </source>
</evidence>
<dbReference type="Pfam" id="PF00628">
    <property type="entry name" value="PHD"/>
    <property type="match status" value="1"/>
</dbReference>
<dbReference type="InterPro" id="IPR025780">
    <property type="entry name" value="Hist-Lys_N-MeTrfase_ATX"/>
</dbReference>
<evidence type="ECO:0000256" key="6">
    <source>
        <dbReference type="ARBA" id="ARBA00022737"/>
    </source>
</evidence>
<keyword evidence="3" id="KW-0808">Transferase</keyword>
<evidence type="ECO:0000313" key="21">
    <source>
        <dbReference type="RefSeq" id="XP_015878478.1"/>
    </source>
</evidence>
<dbReference type="Gene3D" id="2.170.270.10">
    <property type="entry name" value="SET domain"/>
    <property type="match status" value="1"/>
</dbReference>
<dbReference type="SMART" id="SM00317">
    <property type="entry name" value="SET"/>
    <property type="match status" value="1"/>
</dbReference>
<evidence type="ECO:0000256" key="5">
    <source>
        <dbReference type="ARBA" id="ARBA00022723"/>
    </source>
</evidence>
<keyword evidence="20" id="KW-1185">Reference proteome</keyword>
<dbReference type="GO" id="GO:0008270">
    <property type="term" value="F:zinc ion binding"/>
    <property type="evidence" value="ECO:0007669"/>
    <property type="project" value="UniProtKB-KW"/>
</dbReference>
<evidence type="ECO:0000313" key="20">
    <source>
        <dbReference type="Proteomes" id="UP001652623"/>
    </source>
</evidence>
<dbReference type="PROSITE" id="PS50812">
    <property type="entry name" value="PWWP"/>
    <property type="match status" value="1"/>
</dbReference>
<dbReference type="PANTHER" id="PTHR13793:SF132">
    <property type="entry name" value="HISTONE-LYSINE N-METHYLTRANSFERASE ATX5"/>
    <property type="match status" value="1"/>
</dbReference>
<dbReference type="InterPro" id="IPR046341">
    <property type="entry name" value="SET_dom_sf"/>
</dbReference>
<sequence length="1087" mass="123193">MIIKRNLKSQMPSLKRCKLGDSAGEDDDNTSRKKRKTNGYYPLNLLGEVAAGIIPASLHGFIGSVAAEKGFSASWCTQDSCFPEVESKSKGRDSTRRKINGKVEVSRPPLVRTSRGRVQVLPSRFNDSVIENWRKESKTSLRDYVFDDEVECKKDKFSFRTPKTCSVNTKKMRNEERVGYRYRKYSTLCDDEDGEEDGYVGSKNFDVRKYSSSRSSLTSVHEQLVEDEKCPADANEELVDLVGGERILEDSGERKDGSYGPEDFYSSDIVWAKPGKKEPFWPAIVIDPMSQAPELVLRACIADAACVMFFGYSGNENQRDYAWVKRGMIFPFMDFVDRFQGQSELNDCKPCDFQMAIEEAFLAEQGYTEKLIADINMAAGNPAYDESILRGVQEATGSNQDPDCHFLNQYMAGKKTEPRACDGCGSSLPFKMSKKMKASTPSGPFFCKTCARLTKSKHYCGICKKIWNHSDSGSWVRCDGCKVWVHAECDKISSNLFKNLGGTDYYCPACKAKFNFELSDSERGQPRVKWSKNNGQLVLPSKVTVLCNGVEGTYFPSLHSVVCDCGSCGSRKQALSEWERHTGSKSRNWKTSVRVKGSMLPLEQWMLQLAEYHASALVSVKPPKRPSIKERKQKLLTFLQEKYEPVYAKWTTERCAVCRWVEDWDYNKIIICNRCQIAVHQECYGARHVRDFTSWVCKACETPEIKRECCLCPVKGGALKPTDVETLWVHVTCAWFRPEVSFASDEKMEPALGILSIPSNSFVKICVICKQIHGSCTQCCKCSTYYHAMCASRAGYRMELHSLEKNGRQITKMVSYCAYHRAPNPDTVLIIQTPLGVFSAKSLIQNKKKAGSRLISSNRTNSEEVPTVDSTELEPLSAARCRLYKRPKDNKKRVEGEAVAHHVMGHSHHPLGAIRNLNSFRVIEEPKSFSSFRERLYHLQRTENERVCFGRSGIHGWGLFARRNIQEGEMVLEYRGEQVRRSIADLREARYRQEGKDCYLFKISEEVVVDATDKGNIARLINHSCMPNCYARIMSVGDEESRIVLIAKTNVSSGDELTYDYLFDPDEPDEFKVPCLCKAPNCRKFMN</sequence>
<keyword evidence="10" id="KW-0539">Nucleus</keyword>
<evidence type="ECO:0000256" key="13">
    <source>
        <dbReference type="PROSITE-ProRule" id="PRU00146"/>
    </source>
</evidence>
<keyword evidence="5" id="KW-0479">Metal-binding</keyword>
<evidence type="ECO:0000259" key="17">
    <source>
        <dbReference type="PROSITE" id="PS50812"/>
    </source>
</evidence>
<evidence type="ECO:0000256" key="10">
    <source>
        <dbReference type="ARBA" id="ARBA00023242"/>
    </source>
</evidence>
<dbReference type="GO" id="GO:0008168">
    <property type="term" value="F:methyltransferase activity"/>
    <property type="evidence" value="ECO:0007669"/>
    <property type="project" value="UniProtKB-KW"/>
</dbReference>
<dbReference type="InterPro" id="IPR000313">
    <property type="entry name" value="PWWP_dom"/>
</dbReference>
<dbReference type="SMR" id="A0A6P3ZFW0"/>
<dbReference type="InterPro" id="IPR003616">
    <property type="entry name" value="Post-SET_dom"/>
</dbReference>
<dbReference type="FunFam" id="3.30.40.10:FF:000454">
    <property type="entry name" value="Histone-lysine N-methyltransferase"/>
    <property type="match status" value="1"/>
</dbReference>
<dbReference type="PROSITE" id="PS51805">
    <property type="entry name" value="EPHD"/>
    <property type="match status" value="1"/>
</dbReference>
<dbReference type="FunFam" id="3.30.40.10:FF:000464">
    <property type="entry name" value="Histone-lysine N-methyltransferase"/>
    <property type="match status" value="1"/>
</dbReference>
<dbReference type="PROSITE" id="PS51566">
    <property type="entry name" value="SAM_MT43_TRX_MLL"/>
    <property type="match status" value="1"/>
</dbReference>
<dbReference type="Gene3D" id="3.30.40.10">
    <property type="entry name" value="Zinc/RING finger domain, C3HC4 (zinc finger)"/>
    <property type="match status" value="3"/>
</dbReference>
<comment type="subcellular location">
    <subcellularLocation>
        <location evidence="1">Nucleus</location>
    </subcellularLocation>
</comment>
<dbReference type="InterPro" id="IPR011011">
    <property type="entry name" value="Znf_FYVE_PHD"/>
</dbReference>
<dbReference type="SUPFAM" id="SSF82199">
    <property type="entry name" value="SET domain"/>
    <property type="match status" value="1"/>
</dbReference>
<dbReference type="Pfam" id="PF13831">
    <property type="entry name" value="PHD_2"/>
    <property type="match status" value="1"/>
</dbReference>
<evidence type="ECO:0000259" key="18">
    <source>
        <dbReference type="PROSITE" id="PS50868"/>
    </source>
</evidence>
<dbReference type="RefSeq" id="XP_015878478.1">
    <property type="nucleotide sequence ID" value="XM_016022992.4"/>
</dbReference>
<evidence type="ECO:0000256" key="12">
    <source>
        <dbReference type="ARBA" id="ARBA00054897"/>
    </source>
</evidence>
<dbReference type="CDD" id="cd15495">
    <property type="entry name" value="PHD_ATX3_4_5_like"/>
    <property type="match status" value="1"/>
</dbReference>
<evidence type="ECO:0000259" key="16">
    <source>
        <dbReference type="PROSITE" id="PS50280"/>
    </source>
</evidence>
<evidence type="ECO:0000256" key="11">
    <source>
        <dbReference type="ARBA" id="ARBA00052314"/>
    </source>
</evidence>
<feature type="domain" description="PWWP" evidence="17">
    <location>
        <begin position="266"/>
        <end position="335"/>
    </location>
</feature>
<name>A0A6P3ZFW0_ZIZJJ</name>
<proteinExistence type="predicted"/>
<dbReference type="InterPro" id="IPR001965">
    <property type="entry name" value="Znf_PHD"/>
</dbReference>
<feature type="domain" description="PHD-type" evidence="19">
    <location>
        <begin position="706"/>
        <end position="821"/>
    </location>
</feature>
<comment type="catalytic activity">
    <reaction evidence="11">
        <text>L-lysyl-[histone] + S-adenosyl-L-methionine = N(6)-methyl-L-lysyl-[histone] + S-adenosyl-L-homocysteine + H(+)</text>
        <dbReference type="Rhea" id="RHEA:10024"/>
        <dbReference type="Rhea" id="RHEA-COMP:9845"/>
        <dbReference type="Rhea" id="RHEA-COMP:9846"/>
        <dbReference type="ChEBI" id="CHEBI:15378"/>
        <dbReference type="ChEBI" id="CHEBI:29969"/>
        <dbReference type="ChEBI" id="CHEBI:57856"/>
        <dbReference type="ChEBI" id="CHEBI:59789"/>
        <dbReference type="ChEBI" id="CHEBI:61929"/>
    </reaction>
</comment>
<dbReference type="Pfam" id="PF13832">
    <property type="entry name" value="zf-HC5HC2H_2"/>
    <property type="match status" value="1"/>
</dbReference>
<feature type="domain" description="PHD-type" evidence="15">
    <location>
        <begin position="457"/>
        <end position="513"/>
    </location>
</feature>
<dbReference type="GO" id="GO:0048188">
    <property type="term" value="C:Set1C/COMPASS complex"/>
    <property type="evidence" value="ECO:0007669"/>
    <property type="project" value="UniProtKB-ARBA"/>
</dbReference>
<keyword evidence="4" id="KW-0949">S-adenosyl-L-methionine</keyword>
<dbReference type="CDD" id="cd15663">
    <property type="entry name" value="ePHD_ATX3_4_5_like"/>
    <property type="match status" value="1"/>
</dbReference>
<evidence type="ECO:0000256" key="7">
    <source>
        <dbReference type="ARBA" id="ARBA00022771"/>
    </source>
</evidence>
<dbReference type="InterPro" id="IPR034732">
    <property type="entry name" value="EPHD"/>
</dbReference>
<dbReference type="PROSITE" id="PS50016">
    <property type="entry name" value="ZF_PHD_2"/>
    <property type="match status" value="2"/>
</dbReference>
<keyword evidence="9" id="KW-0156">Chromatin regulator</keyword>
<dbReference type="PROSITE" id="PS01359">
    <property type="entry name" value="ZF_PHD_1"/>
    <property type="match status" value="1"/>
</dbReference>
<organism evidence="20 21">
    <name type="scientific">Ziziphus jujuba</name>
    <name type="common">Chinese jujube</name>
    <name type="synonym">Ziziphus sativa</name>
    <dbReference type="NCBI Taxonomy" id="326968"/>
    <lineage>
        <taxon>Eukaryota</taxon>
        <taxon>Viridiplantae</taxon>
        <taxon>Streptophyta</taxon>
        <taxon>Embryophyta</taxon>
        <taxon>Tracheophyta</taxon>
        <taxon>Spermatophyta</taxon>
        <taxon>Magnoliopsida</taxon>
        <taxon>eudicotyledons</taxon>
        <taxon>Gunneridae</taxon>
        <taxon>Pentapetalae</taxon>
        <taxon>rosids</taxon>
        <taxon>fabids</taxon>
        <taxon>Rosales</taxon>
        <taxon>Rhamnaceae</taxon>
        <taxon>Paliureae</taxon>
        <taxon>Ziziphus</taxon>
    </lineage>
</organism>
<dbReference type="SMART" id="SM00249">
    <property type="entry name" value="PHD"/>
    <property type="match status" value="3"/>
</dbReference>
<dbReference type="CDD" id="cd15517">
    <property type="entry name" value="PHD_TCF19_like"/>
    <property type="match status" value="1"/>
</dbReference>
<evidence type="ECO:0000256" key="3">
    <source>
        <dbReference type="ARBA" id="ARBA00022679"/>
    </source>
</evidence>
<dbReference type="AlphaFoldDB" id="A0A6P3ZFW0"/>
<feature type="region of interest" description="Disordered" evidence="14">
    <location>
        <begin position="13"/>
        <end position="37"/>
    </location>
</feature>
<dbReference type="PROSITE" id="PS50868">
    <property type="entry name" value="POST_SET"/>
    <property type="match status" value="1"/>
</dbReference>
<dbReference type="SMART" id="SM00508">
    <property type="entry name" value="PostSET"/>
    <property type="match status" value="1"/>
</dbReference>
<dbReference type="CDD" id="cd10518">
    <property type="entry name" value="SET_SETD1-like"/>
    <property type="match status" value="1"/>
</dbReference>
<evidence type="ECO:0000256" key="8">
    <source>
        <dbReference type="ARBA" id="ARBA00022833"/>
    </source>
</evidence>
<gene>
    <name evidence="21" type="primary">LOC107414796</name>
</gene>
<evidence type="ECO:0000259" key="15">
    <source>
        <dbReference type="PROSITE" id="PS50016"/>
    </source>
</evidence>
<dbReference type="InterPro" id="IPR019786">
    <property type="entry name" value="Zinc_finger_PHD-type_CS"/>
</dbReference>
<dbReference type="InterPro" id="IPR019787">
    <property type="entry name" value="Znf_PHD-finger"/>
</dbReference>
<dbReference type="GeneID" id="107414796"/>
<dbReference type="InterPro" id="IPR042011">
    <property type="entry name" value="ATX3/4/5_PHD"/>
</dbReference>
<keyword evidence="6" id="KW-0677">Repeat</keyword>
<feature type="domain" description="PHD-type" evidence="15">
    <location>
        <begin position="652"/>
        <end position="703"/>
    </location>
</feature>
<dbReference type="Gene3D" id="2.30.30.140">
    <property type="match status" value="1"/>
</dbReference>
<evidence type="ECO:0000256" key="4">
    <source>
        <dbReference type="ARBA" id="ARBA00022691"/>
    </source>
</evidence>
<accession>A0A6P3ZFW0</accession>
<dbReference type="GO" id="GO:0006357">
    <property type="term" value="P:regulation of transcription by RNA polymerase II"/>
    <property type="evidence" value="ECO:0007669"/>
    <property type="project" value="TreeGrafter"/>
</dbReference>
<keyword evidence="2" id="KW-0489">Methyltransferase</keyword>